<keyword evidence="2" id="KW-1185">Reference proteome</keyword>
<accession>A0A508TS18</accession>
<comment type="caution">
    <text evidence="1">The sequence shown here is derived from an EMBL/GenBank/DDBJ whole genome shotgun (WGS) entry which is preliminary data.</text>
</comment>
<evidence type="ECO:0000313" key="1">
    <source>
        <dbReference type="EMBL" id="VIO77083.1"/>
    </source>
</evidence>
<organism evidence="1 2">
    <name type="scientific">Bradyrhizobium ivorense</name>
    <dbReference type="NCBI Taxonomy" id="2511166"/>
    <lineage>
        <taxon>Bacteria</taxon>
        <taxon>Pseudomonadati</taxon>
        <taxon>Pseudomonadota</taxon>
        <taxon>Alphaproteobacteria</taxon>
        <taxon>Hyphomicrobiales</taxon>
        <taxon>Nitrobacteraceae</taxon>
        <taxon>Bradyrhizobium</taxon>
    </lineage>
</organism>
<reference evidence="1" key="1">
    <citation type="submission" date="2019-02" db="EMBL/GenBank/DDBJ databases">
        <authorList>
            <person name="Pothier F.J."/>
        </authorList>
    </citation>
    <scope>NUCLEOTIDE SEQUENCE</scope>
    <source>
        <strain evidence="1">CI-1B</strain>
    </source>
</reference>
<gene>
    <name evidence="1" type="ORF">CI1B_69060</name>
</gene>
<name>A0A508TS18_9BRAD</name>
<sequence>MTVTWPTIKAYFTDMDVEHMKRVSANWPKVMDLHDEASVLYYATQIHASVSSGRMPIGEPRWSPQMVADFLDWWKSQNPAASPIV</sequence>
<dbReference type="AlphaFoldDB" id="A0A508TS18"/>
<protein>
    <submittedName>
        <fullName evidence="1">Uncharacterized protein</fullName>
    </submittedName>
</protein>
<dbReference type="Proteomes" id="UP000328092">
    <property type="component" value="Unassembled WGS sequence"/>
</dbReference>
<evidence type="ECO:0000313" key="2">
    <source>
        <dbReference type="Proteomes" id="UP000328092"/>
    </source>
</evidence>
<dbReference type="RefSeq" id="WP_139863464.1">
    <property type="nucleotide sequence ID" value="NZ_CAADFC020000028.1"/>
</dbReference>
<dbReference type="EMBL" id="CAADFC020000028">
    <property type="protein sequence ID" value="VIO77083.1"/>
    <property type="molecule type" value="Genomic_DNA"/>
</dbReference>
<proteinExistence type="predicted"/>